<gene>
    <name evidence="2" type="ORF">DHW61_08660</name>
</gene>
<comment type="caution">
    <text evidence="2">The sequence shown here is derived from an EMBL/GenBank/DDBJ whole genome shotgun (WGS) entry which is preliminary data.</text>
</comment>
<accession>A0A3D2X5T6</accession>
<sequence>MLINDMVELFKKQAGLLYGFADVSYCEYSTEYKTALVLAMPYENKLTLEMYSEMKLEQEIQNARQKLNSLLLELENVLRKNQSKYFIPPVAQRNETDLIAPFSFKYAAIQAGLGWIGKNDVLITKQYGPSNQKRSLSIEKLGRKNACGLCMVVCPYGVEAKKQ</sequence>
<evidence type="ECO:0000256" key="1">
    <source>
        <dbReference type="SAM" id="Coils"/>
    </source>
</evidence>
<dbReference type="PANTHER" id="PTHR42827">
    <property type="entry name" value="IRON-SULFUR CLUSTER-BINDING PROTEIN-RELATED"/>
    <property type="match status" value="1"/>
</dbReference>
<reference evidence="2 3" key="1">
    <citation type="journal article" date="2018" name="Nat. Biotechnol.">
        <title>A standardized bacterial taxonomy based on genome phylogeny substantially revises the tree of life.</title>
        <authorList>
            <person name="Parks D.H."/>
            <person name="Chuvochina M."/>
            <person name="Waite D.W."/>
            <person name="Rinke C."/>
            <person name="Skarshewski A."/>
            <person name="Chaumeil P.A."/>
            <person name="Hugenholtz P."/>
        </authorList>
    </citation>
    <scope>NUCLEOTIDE SEQUENCE [LARGE SCALE GENOMIC DNA]</scope>
    <source>
        <strain evidence="2">UBA11728</strain>
    </source>
</reference>
<feature type="coiled-coil region" evidence="1">
    <location>
        <begin position="53"/>
        <end position="84"/>
    </location>
</feature>
<proteinExistence type="predicted"/>
<protein>
    <submittedName>
        <fullName evidence="2">Epoxyqueuosine reductase</fullName>
    </submittedName>
</protein>
<evidence type="ECO:0000313" key="2">
    <source>
        <dbReference type="EMBL" id="HCL02472.1"/>
    </source>
</evidence>
<dbReference type="EMBL" id="DPVV01000284">
    <property type="protein sequence ID" value="HCL02472.1"/>
    <property type="molecule type" value="Genomic_DNA"/>
</dbReference>
<dbReference type="PANTHER" id="PTHR42827:SF1">
    <property type="entry name" value="IRON-SULFUR CLUSTER-BINDING PROTEIN"/>
    <property type="match status" value="1"/>
</dbReference>
<dbReference type="AlphaFoldDB" id="A0A3D2X5T6"/>
<organism evidence="2 3">
    <name type="scientific">Lachnoclostridium phytofermentans</name>
    <dbReference type="NCBI Taxonomy" id="66219"/>
    <lineage>
        <taxon>Bacteria</taxon>
        <taxon>Bacillati</taxon>
        <taxon>Bacillota</taxon>
        <taxon>Clostridia</taxon>
        <taxon>Lachnospirales</taxon>
        <taxon>Lachnospiraceae</taxon>
    </lineage>
</organism>
<name>A0A3D2X5T6_9FIRM</name>
<dbReference type="Proteomes" id="UP000262969">
    <property type="component" value="Unassembled WGS sequence"/>
</dbReference>
<evidence type="ECO:0000313" key="3">
    <source>
        <dbReference type="Proteomes" id="UP000262969"/>
    </source>
</evidence>
<keyword evidence="1" id="KW-0175">Coiled coil</keyword>